<sequence length="179" mass="19674">MAWPAQRTSVPHLEDLQTALSTAPRLPPSTPSSFPLREAPKSTHTLGRFWSPPSPEIEGEDRSKLSPAVLKLSRWPEGEDSIHLPHRRRTPTSTSPTPAQAFPSFLTILDISSSKNLSNRRVTRVPLTLKLNLGNMSDVGGNSGAGDNENPLPQPPPLTLEQVLLRIEENRRADNESLV</sequence>
<feature type="non-terminal residue" evidence="2">
    <location>
        <position position="1"/>
    </location>
</feature>
<name>A0A5J9SF28_9POAL</name>
<reference evidence="2 3" key="1">
    <citation type="journal article" date="2019" name="Sci. Rep.">
        <title>A high-quality genome of Eragrostis curvula grass provides insights into Poaceae evolution and supports new strategies to enhance forage quality.</title>
        <authorList>
            <person name="Carballo J."/>
            <person name="Santos B.A.C.M."/>
            <person name="Zappacosta D."/>
            <person name="Garbus I."/>
            <person name="Selva J.P."/>
            <person name="Gallo C.A."/>
            <person name="Diaz A."/>
            <person name="Albertini E."/>
            <person name="Caccamo M."/>
            <person name="Echenique V."/>
        </authorList>
    </citation>
    <scope>NUCLEOTIDE SEQUENCE [LARGE SCALE GENOMIC DNA]</scope>
    <source>
        <strain evidence="3">cv. Victoria</strain>
        <tissue evidence="2">Leaf</tissue>
    </source>
</reference>
<gene>
    <name evidence="2" type="ORF">EJB05_57348</name>
</gene>
<keyword evidence="3" id="KW-1185">Reference proteome</keyword>
<evidence type="ECO:0000313" key="3">
    <source>
        <dbReference type="Proteomes" id="UP000324897"/>
    </source>
</evidence>
<feature type="region of interest" description="Disordered" evidence="1">
    <location>
        <begin position="80"/>
        <end position="100"/>
    </location>
</feature>
<organism evidence="2 3">
    <name type="scientific">Eragrostis curvula</name>
    <name type="common">weeping love grass</name>
    <dbReference type="NCBI Taxonomy" id="38414"/>
    <lineage>
        <taxon>Eukaryota</taxon>
        <taxon>Viridiplantae</taxon>
        <taxon>Streptophyta</taxon>
        <taxon>Embryophyta</taxon>
        <taxon>Tracheophyta</taxon>
        <taxon>Spermatophyta</taxon>
        <taxon>Magnoliopsida</taxon>
        <taxon>Liliopsida</taxon>
        <taxon>Poales</taxon>
        <taxon>Poaceae</taxon>
        <taxon>PACMAD clade</taxon>
        <taxon>Chloridoideae</taxon>
        <taxon>Eragrostideae</taxon>
        <taxon>Eragrostidinae</taxon>
        <taxon>Eragrostis</taxon>
    </lineage>
</organism>
<accession>A0A5J9SF28</accession>
<evidence type="ECO:0000313" key="2">
    <source>
        <dbReference type="EMBL" id="TVT97413.1"/>
    </source>
</evidence>
<dbReference type="Proteomes" id="UP000324897">
    <property type="component" value="Unassembled WGS sequence"/>
</dbReference>
<proteinExistence type="predicted"/>
<dbReference type="EMBL" id="RWGY01001008">
    <property type="protein sequence ID" value="TVT97413.1"/>
    <property type="molecule type" value="Genomic_DNA"/>
</dbReference>
<feature type="region of interest" description="Disordered" evidence="1">
    <location>
        <begin position="138"/>
        <end position="157"/>
    </location>
</feature>
<protein>
    <submittedName>
        <fullName evidence="2">Uncharacterized protein</fullName>
    </submittedName>
</protein>
<evidence type="ECO:0000256" key="1">
    <source>
        <dbReference type="SAM" id="MobiDB-lite"/>
    </source>
</evidence>
<feature type="region of interest" description="Disordered" evidence="1">
    <location>
        <begin position="1"/>
        <end position="63"/>
    </location>
</feature>
<comment type="caution">
    <text evidence="2">The sequence shown here is derived from an EMBL/GenBank/DDBJ whole genome shotgun (WGS) entry which is preliminary data.</text>
</comment>
<dbReference type="Gramene" id="TVT97413">
    <property type="protein sequence ID" value="TVT97413"/>
    <property type="gene ID" value="EJB05_57348"/>
</dbReference>
<dbReference type="AlphaFoldDB" id="A0A5J9SF28"/>